<dbReference type="OrthoDB" id="419889at2759"/>
<accession>A0A2H3JV59</accession>
<comment type="subunit">
    <text evidence="3 6">Homotrimer.</text>
</comment>
<keyword evidence="6" id="KW-0460">Magnesium</keyword>
<dbReference type="GO" id="GO:0000287">
    <property type="term" value="F:magnesium ion binding"/>
    <property type="evidence" value="ECO:0007669"/>
    <property type="project" value="UniProtKB-UniRule"/>
</dbReference>
<dbReference type="CDD" id="cd07557">
    <property type="entry name" value="trimeric_dUTPase"/>
    <property type="match status" value="1"/>
</dbReference>
<feature type="non-terminal residue" evidence="8">
    <location>
        <position position="1"/>
    </location>
</feature>
<dbReference type="Gene3D" id="2.70.40.10">
    <property type="match status" value="1"/>
</dbReference>
<dbReference type="InterPro" id="IPR036157">
    <property type="entry name" value="dUTPase-like_sf"/>
</dbReference>
<evidence type="ECO:0000256" key="2">
    <source>
        <dbReference type="ARBA" id="ARBA00006581"/>
    </source>
</evidence>
<dbReference type="STRING" id="742152.A0A2H3JV59"/>
<feature type="non-terminal residue" evidence="8">
    <location>
        <position position="130"/>
    </location>
</feature>
<dbReference type="GO" id="GO:0006226">
    <property type="term" value="P:dUMP biosynthetic process"/>
    <property type="evidence" value="ECO:0007669"/>
    <property type="project" value="UniProtKB-UniRule"/>
</dbReference>
<sequence length="130" mass="14257">PQQGTPHSAGYDICADQDTIILPGKLSVIGTGVKTLLPYGHYGQLMTRSSMAKKDLLVVGGVIDWDYRGEIKVMIRNFGNDIYHVNATDKIAQLLILPVPNPEVNLMPIHSYDKHYGDMGTRKEGAFGST</sequence>
<dbReference type="PANTHER" id="PTHR11241">
    <property type="entry name" value="DEOXYURIDINE 5'-TRIPHOSPHATE NUCLEOTIDOHYDROLASE"/>
    <property type="match status" value="1"/>
</dbReference>
<keyword evidence="5 6" id="KW-0546">Nucleotide metabolism</keyword>
<comment type="similarity">
    <text evidence="2 6">Belongs to the dUTPase family.</text>
</comment>
<comment type="function">
    <text evidence="6">Involved in nucleotide metabolism via production of dUMP, the immediate precursor of thymidine nucleotides, and decreases the intracellular concentration of dUTP so that uracil cannot be incorporated into DNA.</text>
</comment>
<dbReference type="SUPFAM" id="SSF51283">
    <property type="entry name" value="dUTPase-like"/>
    <property type="match status" value="1"/>
</dbReference>
<comment type="pathway">
    <text evidence="1 6">Pyrimidine metabolism; dUMP biosynthesis; dUMP from dCTP (dUTP route): step 2/2.</text>
</comment>
<evidence type="ECO:0000256" key="3">
    <source>
        <dbReference type="ARBA" id="ARBA00011233"/>
    </source>
</evidence>
<evidence type="ECO:0000256" key="1">
    <source>
        <dbReference type="ARBA" id="ARBA00005142"/>
    </source>
</evidence>
<evidence type="ECO:0000259" key="7">
    <source>
        <dbReference type="Pfam" id="PF00692"/>
    </source>
</evidence>
<dbReference type="Proteomes" id="UP000218811">
    <property type="component" value="Unassembled WGS sequence"/>
</dbReference>
<dbReference type="Pfam" id="PF00692">
    <property type="entry name" value="dUTPase"/>
    <property type="match status" value="1"/>
</dbReference>
<dbReference type="EC" id="3.6.1.23" evidence="6"/>
<keyword evidence="4 6" id="KW-0378">Hydrolase</keyword>
<reference evidence="8 9" key="1">
    <citation type="journal article" date="2012" name="Science">
        <title>The Paleozoic origin of enzymatic lignin decomposition reconstructed from 31 fungal genomes.</title>
        <authorList>
            <person name="Floudas D."/>
            <person name="Binder M."/>
            <person name="Riley R."/>
            <person name="Barry K."/>
            <person name="Blanchette R.A."/>
            <person name="Henrissat B."/>
            <person name="Martinez A.T."/>
            <person name="Otillar R."/>
            <person name="Spatafora J.W."/>
            <person name="Yadav J.S."/>
            <person name="Aerts A."/>
            <person name="Benoit I."/>
            <person name="Boyd A."/>
            <person name="Carlson A."/>
            <person name="Copeland A."/>
            <person name="Coutinho P.M."/>
            <person name="de Vries R.P."/>
            <person name="Ferreira P."/>
            <person name="Findley K."/>
            <person name="Foster B."/>
            <person name="Gaskell J."/>
            <person name="Glotzer D."/>
            <person name="Gorecki P."/>
            <person name="Heitman J."/>
            <person name="Hesse C."/>
            <person name="Hori C."/>
            <person name="Igarashi K."/>
            <person name="Jurgens J.A."/>
            <person name="Kallen N."/>
            <person name="Kersten P."/>
            <person name="Kohler A."/>
            <person name="Kuees U."/>
            <person name="Kumar T.K.A."/>
            <person name="Kuo A."/>
            <person name="LaButti K."/>
            <person name="Larrondo L.F."/>
            <person name="Lindquist E."/>
            <person name="Ling A."/>
            <person name="Lombard V."/>
            <person name="Lucas S."/>
            <person name="Lundell T."/>
            <person name="Martin R."/>
            <person name="McLaughlin D.J."/>
            <person name="Morgenstern I."/>
            <person name="Morin E."/>
            <person name="Murat C."/>
            <person name="Nagy L.G."/>
            <person name="Nolan M."/>
            <person name="Ohm R.A."/>
            <person name="Patyshakuliyeva A."/>
            <person name="Rokas A."/>
            <person name="Ruiz-Duenas F.J."/>
            <person name="Sabat G."/>
            <person name="Salamov A."/>
            <person name="Samejima M."/>
            <person name="Schmutz J."/>
            <person name="Slot J.C."/>
            <person name="St John F."/>
            <person name="Stenlid J."/>
            <person name="Sun H."/>
            <person name="Sun S."/>
            <person name="Syed K."/>
            <person name="Tsang A."/>
            <person name="Wiebenga A."/>
            <person name="Young D."/>
            <person name="Pisabarro A."/>
            <person name="Eastwood D.C."/>
            <person name="Martin F."/>
            <person name="Cullen D."/>
            <person name="Grigoriev I.V."/>
            <person name="Hibbett D.S."/>
        </authorList>
    </citation>
    <scope>NUCLEOTIDE SEQUENCE [LARGE SCALE GENOMIC DNA]</scope>
    <source>
        <strain evidence="8 9">MD-104</strain>
    </source>
</reference>
<dbReference type="InterPro" id="IPR033704">
    <property type="entry name" value="dUTPase_trimeric"/>
</dbReference>
<dbReference type="GO" id="GO:0004170">
    <property type="term" value="F:dUTP diphosphatase activity"/>
    <property type="evidence" value="ECO:0007669"/>
    <property type="project" value="UniProtKB-UniRule"/>
</dbReference>
<dbReference type="UniPathway" id="UPA00610">
    <property type="reaction ID" value="UER00666"/>
</dbReference>
<name>A0A2H3JV59_WOLCO</name>
<gene>
    <name evidence="8" type="ORF">WOLCODRAFT_44500</name>
</gene>
<dbReference type="InterPro" id="IPR008181">
    <property type="entry name" value="dUTPase"/>
</dbReference>
<organism evidence="8 9">
    <name type="scientific">Wolfiporia cocos (strain MD-104)</name>
    <name type="common">Brown rot fungus</name>
    <dbReference type="NCBI Taxonomy" id="742152"/>
    <lineage>
        <taxon>Eukaryota</taxon>
        <taxon>Fungi</taxon>
        <taxon>Dikarya</taxon>
        <taxon>Basidiomycota</taxon>
        <taxon>Agaricomycotina</taxon>
        <taxon>Agaricomycetes</taxon>
        <taxon>Polyporales</taxon>
        <taxon>Phaeolaceae</taxon>
        <taxon>Wolfiporia</taxon>
    </lineage>
</organism>
<protein>
    <recommendedName>
        <fullName evidence="6">Deoxyuridine 5'-triphosphate nucleotidohydrolase</fullName>
        <shortName evidence="6">dUTPase</shortName>
        <ecNumber evidence="6">3.6.1.23</ecNumber>
    </recommendedName>
    <alternativeName>
        <fullName evidence="6">dUTP pyrophosphatase</fullName>
    </alternativeName>
</protein>
<evidence type="ECO:0000256" key="4">
    <source>
        <dbReference type="ARBA" id="ARBA00022801"/>
    </source>
</evidence>
<keyword evidence="6" id="KW-0479">Metal-binding</keyword>
<feature type="domain" description="dUTPase-like" evidence="7">
    <location>
        <begin position="2"/>
        <end position="107"/>
    </location>
</feature>
<evidence type="ECO:0000256" key="6">
    <source>
        <dbReference type="RuleBase" id="RU367024"/>
    </source>
</evidence>
<evidence type="ECO:0000256" key="5">
    <source>
        <dbReference type="ARBA" id="ARBA00023080"/>
    </source>
</evidence>
<evidence type="ECO:0000313" key="9">
    <source>
        <dbReference type="Proteomes" id="UP000218811"/>
    </source>
</evidence>
<dbReference type="EMBL" id="KB468135">
    <property type="protein sequence ID" value="PCH42789.1"/>
    <property type="molecule type" value="Genomic_DNA"/>
</dbReference>
<comment type="catalytic activity">
    <reaction evidence="6">
        <text>dUTP + H2O = dUMP + diphosphate + H(+)</text>
        <dbReference type="Rhea" id="RHEA:10248"/>
        <dbReference type="ChEBI" id="CHEBI:15377"/>
        <dbReference type="ChEBI" id="CHEBI:15378"/>
        <dbReference type="ChEBI" id="CHEBI:33019"/>
        <dbReference type="ChEBI" id="CHEBI:61555"/>
        <dbReference type="ChEBI" id="CHEBI:246422"/>
        <dbReference type="EC" id="3.6.1.23"/>
    </reaction>
</comment>
<dbReference type="GO" id="GO:0046081">
    <property type="term" value="P:dUTP catabolic process"/>
    <property type="evidence" value="ECO:0007669"/>
    <property type="project" value="UniProtKB-UniRule"/>
</dbReference>
<proteinExistence type="inferred from homology"/>
<comment type="cofactor">
    <cofactor evidence="6">
        <name>Mg(2+)</name>
        <dbReference type="ChEBI" id="CHEBI:18420"/>
    </cofactor>
</comment>
<keyword evidence="9" id="KW-1185">Reference proteome</keyword>
<dbReference type="InterPro" id="IPR029054">
    <property type="entry name" value="dUTPase-like"/>
</dbReference>
<evidence type="ECO:0000313" key="8">
    <source>
        <dbReference type="EMBL" id="PCH42789.1"/>
    </source>
</evidence>
<dbReference type="PANTHER" id="PTHR11241:SF0">
    <property type="entry name" value="DEOXYURIDINE 5'-TRIPHOSPHATE NUCLEOTIDOHYDROLASE"/>
    <property type="match status" value="1"/>
</dbReference>
<dbReference type="AlphaFoldDB" id="A0A2H3JV59"/>